<feature type="binding site" evidence="8">
    <location>
        <position position="224"/>
    </location>
    <ligand>
        <name>Mg(2+)</name>
        <dbReference type="ChEBI" id="CHEBI:18420"/>
        <label>1</label>
        <note>catalytic</note>
    </ligand>
</feature>
<evidence type="ECO:0000256" key="5">
    <source>
        <dbReference type="ARBA" id="ARBA00022723"/>
    </source>
</evidence>
<dbReference type="Gene3D" id="3.30.540.10">
    <property type="entry name" value="Fructose-1,6-Bisphosphatase, subunit A, domain 1"/>
    <property type="match status" value="1"/>
</dbReference>
<feature type="binding site" evidence="8">
    <location>
        <position position="98"/>
    </location>
    <ligand>
        <name>Mg(2+)</name>
        <dbReference type="ChEBI" id="CHEBI:18420"/>
        <label>1</label>
        <note>catalytic</note>
    </ligand>
</feature>
<dbReference type="InterPro" id="IPR020583">
    <property type="entry name" value="Inositol_monoP_metal-BS"/>
</dbReference>
<dbReference type="GO" id="GO:0007165">
    <property type="term" value="P:signal transduction"/>
    <property type="evidence" value="ECO:0007669"/>
    <property type="project" value="TreeGrafter"/>
</dbReference>
<dbReference type="EnsemblMetazoa" id="MDOA008026-RA">
    <property type="protein sequence ID" value="MDOA008026-PA"/>
    <property type="gene ID" value="MDOA008026"/>
</dbReference>
<dbReference type="Pfam" id="PF00459">
    <property type="entry name" value="Inositol_P"/>
    <property type="match status" value="1"/>
</dbReference>
<evidence type="ECO:0000256" key="1">
    <source>
        <dbReference type="ARBA" id="ARBA00001033"/>
    </source>
</evidence>
<evidence type="ECO:0000256" key="6">
    <source>
        <dbReference type="ARBA" id="ARBA00022801"/>
    </source>
</evidence>
<dbReference type="GO" id="GO:0006021">
    <property type="term" value="P:inositol biosynthetic process"/>
    <property type="evidence" value="ECO:0007669"/>
    <property type="project" value="UniProtKB-UniPathway"/>
</dbReference>
<keyword evidence="6 9" id="KW-0378">Hydrolase</keyword>
<dbReference type="GO" id="GO:0046872">
    <property type="term" value="F:metal ion binding"/>
    <property type="evidence" value="ECO:0007669"/>
    <property type="project" value="UniProtKB-KW"/>
</dbReference>
<dbReference type="InterPro" id="IPR020550">
    <property type="entry name" value="Inositol_monophosphatase_CS"/>
</dbReference>
<protein>
    <recommendedName>
        <fullName evidence="9">Inositol-1-monophosphatase</fullName>
        <ecNumber evidence="9">3.1.3.25</ecNumber>
    </recommendedName>
</protein>
<feature type="binding site" evidence="8">
    <location>
        <position position="74"/>
    </location>
    <ligand>
        <name>Mg(2+)</name>
        <dbReference type="ChEBI" id="CHEBI:18420"/>
        <label>1</label>
        <note>catalytic</note>
    </ligand>
</feature>
<dbReference type="EC" id="3.1.3.25" evidence="9"/>
<dbReference type="AlphaFoldDB" id="A0A1I8MSK8"/>
<dbReference type="KEGG" id="mde:101895902"/>
<dbReference type="OrthoDB" id="10254945at2759"/>
<evidence type="ECO:0000256" key="4">
    <source>
        <dbReference type="ARBA" id="ARBA00009759"/>
    </source>
</evidence>
<sequence>MAETAAVDLDKCFEVVNELVNKAGAIIARRNETRQEFVCKQGDIDLVTETDKEVENLLMNGIKEQFPDHKFIGEEESSAEGAPKKLTDAPTWIIDPVDGTMNFVHAFPHSCISVGLVVNKVTELGIVYNPMLQQRFTARRGQGAFYNGKPIKVSGQKDLAKALITSEFGTTRDPEKMKVVNENFQKMAAKAHGLRVLGSAALNMSMVALGAADANYEFGIHAWDVCAGDIIVREAGGVVIDPAGGEFDMMSRRVLAASSMELAQEIAKTLTQFYPQPRDD</sequence>
<organism evidence="10">
    <name type="scientific">Musca domestica</name>
    <name type="common">House fly</name>
    <dbReference type="NCBI Taxonomy" id="7370"/>
    <lineage>
        <taxon>Eukaryota</taxon>
        <taxon>Metazoa</taxon>
        <taxon>Ecdysozoa</taxon>
        <taxon>Arthropoda</taxon>
        <taxon>Hexapoda</taxon>
        <taxon>Insecta</taxon>
        <taxon>Pterygota</taxon>
        <taxon>Neoptera</taxon>
        <taxon>Endopterygota</taxon>
        <taxon>Diptera</taxon>
        <taxon>Brachycera</taxon>
        <taxon>Muscomorpha</taxon>
        <taxon>Muscoidea</taxon>
        <taxon>Muscidae</taxon>
        <taxon>Musca</taxon>
    </lineage>
</organism>
<dbReference type="Proteomes" id="UP001652621">
    <property type="component" value="Unplaced"/>
</dbReference>
<gene>
    <name evidence="10" type="primary">101895902</name>
    <name evidence="12" type="synonym">LOC101895902</name>
</gene>
<dbReference type="InterPro" id="IPR033942">
    <property type="entry name" value="IMPase"/>
</dbReference>
<evidence type="ECO:0000256" key="9">
    <source>
        <dbReference type="RuleBase" id="RU364068"/>
    </source>
</evidence>
<keyword evidence="5 8" id="KW-0479">Metal-binding</keyword>
<keyword evidence="11" id="KW-1185">Reference proteome</keyword>
<evidence type="ECO:0000313" key="10">
    <source>
        <dbReference type="EnsemblMetazoa" id="MDOA008026-PA"/>
    </source>
</evidence>
<keyword evidence="7 8" id="KW-0460">Magnesium</keyword>
<feature type="binding site" evidence="8">
    <location>
        <position position="95"/>
    </location>
    <ligand>
        <name>Mg(2+)</name>
        <dbReference type="ChEBI" id="CHEBI:18420"/>
        <label>1</label>
        <note>catalytic</note>
    </ligand>
</feature>
<dbReference type="InterPro" id="IPR020552">
    <property type="entry name" value="Inositol_monoPase_Li-sen"/>
</dbReference>
<accession>A0A1I8MSK8</accession>
<dbReference type="RefSeq" id="XP_005183150.1">
    <property type="nucleotide sequence ID" value="XM_005183093.3"/>
</dbReference>
<dbReference type="VEuPathDB" id="VectorBase:MDOA008026"/>
<evidence type="ECO:0000256" key="3">
    <source>
        <dbReference type="ARBA" id="ARBA00005152"/>
    </source>
</evidence>
<evidence type="ECO:0000313" key="11">
    <source>
        <dbReference type="Proteomes" id="UP001652621"/>
    </source>
</evidence>
<dbReference type="PRINTS" id="PR00378">
    <property type="entry name" value="LIIMPHPHTASE"/>
</dbReference>
<evidence type="ECO:0000256" key="2">
    <source>
        <dbReference type="ARBA" id="ARBA00001946"/>
    </source>
</evidence>
<dbReference type="GO" id="GO:0046854">
    <property type="term" value="P:phosphatidylinositol phosphate biosynthetic process"/>
    <property type="evidence" value="ECO:0007669"/>
    <property type="project" value="InterPro"/>
</dbReference>
<dbReference type="PROSITE" id="PS00629">
    <property type="entry name" value="IMP_1"/>
    <property type="match status" value="1"/>
</dbReference>
<dbReference type="SUPFAM" id="SSF56655">
    <property type="entry name" value="Carbohydrate phosphatase"/>
    <property type="match status" value="1"/>
</dbReference>
<dbReference type="CDD" id="cd01639">
    <property type="entry name" value="IMPase"/>
    <property type="match status" value="1"/>
</dbReference>
<dbReference type="FunFam" id="3.40.190.80:FF:000002">
    <property type="entry name" value="Inositol-1-monophosphatase"/>
    <property type="match status" value="1"/>
</dbReference>
<comment type="catalytic activity">
    <reaction evidence="1 9">
        <text>a myo-inositol phosphate + H2O = myo-inositol + phosphate</text>
        <dbReference type="Rhea" id="RHEA:24056"/>
        <dbReference type="ChEBI" id="CHEBI:15377"/>
        <dbReference type="ChEBI" id="CHEBI:17268"/>
        <dbReference type="ChEBI" id="CHEBI:43474"/>
        <dbReference type="ChEBI" id="CHEBI:84139"/>
        <dbReference type="EC" id="3.1.3.25"/>
    </reaction>
</comment>
<proteinExistence type="inferred from homology"/>
<reference evidence="12" key="2">
    <citation type="submission" date="2025-04" db="UniProtKB">
        <authorList>
            <consortium name="RefSeq"/>
        </authorList>
    </citation>
    <scope>IDENTIFICATION</scope>
    <source>
        <strain evidence="12">Aabys</strain>
    </source>
</reference>
<dbReference type="PANTHER" id="PTHR20854">
    <property type="entry name" value="INOSITOL MONOPHOSPHATASE"/>
    <property type="match status" value="1"/>
</dbReference>
<dbReference type="UniPathway" id="UPA00823">
    <property type="reaction ID" value="UER00788"/>
</dbReference>
<dbReference type="VEuPathDB" id="VectorBase:MDOMA2_011015"/>
<evidence type="ECO:0000313" key="12">
    <source>
        <dbReference type="RefSeq" id="XP_005183150.1"/>
    </source>
</evidence>
<dbReference type="InterPro" id="IPR000760">
    <property type="entry name" value="Inositol_monophosphatase-like"/>
</dbReference>
<comment type="cofactor">
    <cofactor evidence="2 8 9">
        <name>Mg(2+)</name>
        <dbReference type="ChEBI" id="CHEBI:18420"/>
    </cofactor>
</comment>
<evidence type="ECO:0000256" key="8">
    <source>
        <dbReference type="PIRSR" id="PIRSR600760-2"/>
    </source>
</evidence>
<dbReference type="GeneID" id="101895902"/>
<reference evidence="10" key="1">
    <citation type="submission" date="2020-05" db="UniProtKB">
        <authorList>
            <consortium name="EnsemblMetazoa"/>
        </authorList>
    </citation>
    <scope>IDENTIFICATION</scope>
    <source>
        <strain evidence="10">Aabys</strain>
    </source>
</reference>
<dbReference type="STRING" id="7370.A0A1I8MSK8"/>
<evidence type="ECO:0000256" key="7">
    <source>
        <dbReference type="ARBA" id="ARBA00022842"/>
    </source>
</evidence>
<comment type="similarity">
    <text evidence="4 9">Belongs to the inositol monophosphatase superfamily.</text>
</comment>
<dbReference type="PRINTS" id="PR00377">
    <property type="entry name" value="IMPHPHTASES"/>
</dbReference>
<dbReference type="FunFam" id="3.30.540.10:FF:000004">
    <property type="entry name" value="Inositol-1-monophosphatase"/>
    <property type="match status" value="1"/>
</dbReference>
<name>A0A1I8MSK8_MUSDO</name>
<dbReference type="GO" id="GO:0008934">
    <property type="term" value="F:inositol monophosphate 1-phosphatase activity"/>
    <property type="evidence" value="ECO:0007669"/>
    <property type="project" value="InterPro"/>
</dbReference>
<dbReference type="PANTHER" id="PTHR20854:SF4">
    <property type="entry name" value="INOSITOL-1-MONOPHOSPHATASE-RELATED"/>
    <property type="match status" value="1"/>
</dbReference>
<dbReference type="PROSITE" id="PS00630">
    <property type="entry name" value="IMP_2"/>
    <property type="match status" value="1"/>
</dbReference>
<comment type="pathway">
    <text evidence="3 9">Polyol metabolism; myo-inositol biosynthesis; myo-inositol from D-glucose 6-phosphate: step 2/2.</text>
</comment>
<dbReference type="eggNOG" id="KOG2951">
    <property type="taxonomic scope" value="Eukaryota"/>
</dbReference>
<dbReference type="Gene3D" id="3.40.190.80">
    <property type="match status" value="1"/>
</dbReference>